<dbReference type="Proteomes" id="UP000004662">
    <property type="component" value="Chromosome"/>
</dbReference>
<dbReference type="EMBL" id="CM001368">
    <property type="protein sequence ID" value="EHJ46696.1"/>
    <property type="molecule type" value="Genomic_DNA"/>
</dbReference>
<feature type="domain" description="DJ-1/PfpI" evidence="2">
    <location>
        <begin position="4"/>
        <end position="169"/>
    </location>
</feature>
<dbReference type="SUPFAM" id="SSF52317">
    <property type="entry name" value="Class I glutamine amidotransferase-like"/>
    <property type="match status" value="1"/>
</dbReference>
<comment type="similarity">
    <text evidence="1">Belongs to the peptidase C56 family.</text>
</comment>
<dbReference type="RefSeq" id="WP_009180127.1">
    <property type="nucleotide sequence ID" value="NZ_CM001368.1"/>
</dbReference>
<dbReference type="STRING" id="694327.DFW101_0679"/>
<dbReference type="PANTHER" id="PTHR42733">
    <property type="entry name" value="DJ-1 PROTEIN"/>
    <property type="match status" value="1"/>
</dbReference>
<keyword evidence="3" id="KW-0645">Protease</keyword>
<evidence type="ECO:0000313" key="4">
    <source>
        <dbReference type="Proteomes" id="UP000004662"/>
    </source>
</evidence>
<dbReference type="GO" id="GO:0008233">
    <property type="term" value="F:peptidase activity"/>
    <property type="evidence" value="ECO:0007669"/>
    <property type="project" value="UniProtKB-KW"/>
</dbReference>
<gene>
    <name evidence="3" type="ORF">DFW101_0679</name>
</gene>
<dbReference type="Pfam" id="PF01965">
    <property type="entry name" value="DJ-1_PfpI"/>
    <property type="match status" value="1"/>
</dbReference>
<dbReference type="InterPro" id="IPR029062">
    <property type="entry name" value="Class_I_gatase-like"/>
</dbReference>
<sequence>MQAKKALIVSADNVEDSELFYPLYRLREAGFTVDVAAPQAGEFAGKHGVTFSANLAVDDVESAGSCGYSLLVLPGGKAPATLRTLPKVIDIANDFASSGIPIAAICHGPQILITARLLRGRHATCYKTVVDELKDAGALYEDKSVVVDGQFITSRQPDDLPDFMREVLKKVGA</sequence>
<dbReference type="CDD" id="cd03134">
    <property type="entry name" value="GATase1_PfpI_like"/>
    <property type="match status" value="1"/>
</dbReference>
<dbReference type="PANTHER" id="PTHR42733:SF2">
    <property type="entry name" value="DJ-1_THIJ_PFPI FAMILY PROTEIN"/>
    <property type="match status" value="1"/>
</dbReference>
<dbReference type="PROSITE" id="PS51276">
    <property type="entry name" value="PEPTIDASE_C56_PFPI"/>
    <property type="match status" value="1"/>
</dbReference>
<dbReference type="NCBIfam" id="TIGR01382">
    <property type="entry name" value="PfpI"/>
    <property type="match status" value="1"/>
</dbReference>
<dbReference type="Gene3D" id="3.40.50.880">
    <property type="match status" value="1"/>
</dbReference>
<dbReference type="MEROPS" id="C56.001"/>
<accession>G7QE40</accession>
<dbReference type="InterPro" id="IPR002818">
    <property type="entry name" value="DJ-1/PfpI"/>
</dbReference>
<evidence type="ECO:0000313" key="3">
    <source>
        <dbReference type="EMBL" id="EHJ46696.1"/>
    </source>
</evidence>
<organism evidence="3 4">
    <name type="scientific">Solidesulfovibrio carbinoliphilus subsp. oakridgensis</name>
    <dbReference type="NCBI Taxonomy" id="694327"/>
    <lineage>
        <taxon>Bacteria</taxon>
        <taxon>Pseudomonadati</taxon>
        <taxon>Thermodesulfobacteriota</taxon>
        <taxon>Desulfovibrionia</taxon>
        <taxon>Desulfovibrionales</taxon>
        <taxon>Desulfovibrionaceae</taxon>
        <taxon>Solidesulfovibrio</taxon>
    </lineage>
</organism>
<reference evidence="4" key="1">
    <citation type="journal article" date="2015" name="Genome Announc.">
        <title>High-Quality Draft Genome Sequence of Desulfovibrio carbinoliphilus FW-101-2B, an Organic Acid-Oxidizing Sulfate-Reducing Bacterium Isolated from Uranium(VI)-Contaminated Groundwater.</title>
        <authorList>
            <person name="Ramsay B.D."/>
            <person name="Hwang C."/>
            <person name="Woo H.L."/>
            <person name="Carroll S.L."/>
            <person name="Lucas S."/>
            <person name="Han J."/>
            <person name="Lapidus A.L."/>
            <person name="Cheng J.F."/>
            <person name="Goodwin L.A."/>
            <person name="Pitluck S."/>
            <person name="Peters L."/>
            <person name="Chertkov O."/>
            <person name="Held B."/>
            <person name="Detter J.C."/>
            <person name="Han C.S."/>
            <person name="Tapia R."/>
            <person name="Land M.L."/>
            <person name="Hauser L.J."/>
            <person name="Kyrpides N.C."/>
            <person name="Ivanova N.N."/>
            <person name="Mikhailova N."/>
            <person name="Pagani I."/>
            <person name="Woyke T."/>
            <person name="Arkin A.P."/>
            <person name="Dehal P."/>
            <person name="Chivian D."/>
            <person name="Criddle C.S."/>
            <person name="Wu W."/>
            <person name="Chakraborty R."/>
            <person name="Hazen T.C."/>
            <person name="Fields M.W."/>
        </authorList>
    </citation>
    <scope>NUCLEOTIDE SEQUENCE [LARGE SCALE GENOMIC DNA]</scope>
    <source>
        <strain evidence="4">FW-101-2B</strain>
    </source>
</reference>
<keyword evidence="3" id="KW-0378">Hydrolase</keyword>
<dbReference type="AlphaFoldDB" id="G7QE40"/>
<evidence type="ECO:0000256" key="1">
    <source>
        <dbReference type="ARBA" id="ARBA00008542"/>
    </source>
</evidence>
<name>G7QE40_9BACT</name>
<proteinExistence type="inferred from homology"/>
<protein>
    <submittedName>
        <fullName evidence="3">Intracellular protease, PfpI family</fullName>
    </submittedName>
</protein>
<evidence type="ECO:0000259" key="2">
    <source>
        <dbReference type="Pfam" id="PF01965"/>
    </source>
</evidence>
<dbReference type="OrthoDB" id="9792284at2"/>
<dbReference type="GO" id="GO:0006508">
    <property type="term" value="P:proteolysis"/>
    <property type="evidence" value="ECO:0007669"/>
    <property type="project" value="UniProtKB-KW"/>
</dbReference>
<keyword evidence="4" id="KW-1185">Reference proteome</keyword>
<dbReference type="InterPro" id="IPR006286">
    <property type="entry name" value="C56_PfpI-like"/>
</dbReference>
<dbReference type="HOGENOM" id="CLU_000445_44_4_7"/>
<dbReference type="eggNOG" id="COG0693">
    <property type="taxonomic scope" value="Bacteria"/>
</dbReference>